<feature type="region of interest" description="Disordered" evidence="4">
    <location>
        <begin position="27"/>
        <end position="64"/>
    </location>
</feature>
<dbReference type="PANTHER" id="PTHR23326">
    <property type="entry name" value="CCR4 NOT-RELATED"/>
    <property type="match status" value="1"/>
</dbReference>
<dbReference type="AlphaFoldDB" id="A0A443SD43"/>
<dbReference type="FunFam" id="2.30.30.1020:FF:000005">
    <property type="entry name" value="Regena, isoform C"/>
    <property type="match status" value="1"/>
</dbReference>
<keyword evidence="7" id="KW-1185">Reference proteome</keyword>
<dbReference type="Pfam" id="PF04153">
    <property type="entry name" value="NOT2_3_5_C"/>
    <property type="match status" value="1"/>
</dbReference>
<evidence type="ECO:0000256" key="2">
    <source>
        <dbReference type="ARBA" id="ARBA00023015"/>
    </source>
</evidence>
<reference evidence="6 7" key="1">
    <citation type="journal article" date="2018" name="Gigascience">
        <title>Genomes of trombidid mites reveal novel predicted allergens and laterally-transferred genes associated with secondary metabolism.</title>
        <authorList>
            <person name="Dong X."/>
            <person name="Chaisiri K."/>
            <person name="Xia D."/>
            <person name="Armstrong S.D."/>
            <person name="Fang Y."/>
            <person name="Donnelly M.J."/>
            <person name="Kadowaki T."/>
            <person name="McGarry J.W."/>
            <person name="Darby A.C."/>
            <person name="Makepeace B.L."/>
        </authorList>
    </citation>
    <scope>NUCLEOTIDE SEQUENCE [LARGE SCALE GENOMIC DNA]</scope>
    <source>
        <strain evidence="6">UoL-UT</strain>
    </source>
</reference>
<comment type="caution">
    <text evidence="6">The sequence shown here is derived from an EMBL/GenBank/DDBJ whole genome shotgun (WGS) entry which is preliminary data.</text>
</comment>
<dbReference type="InterPro" id="IPR038635">
    <property type="entry name" value="CCR4-NOT_su2/3/5_C_sf"/>
</dbReference>
<dbReference type="EMBL" id="NCKV01003698">
    <property type="protein sequence ID" value="RWS25452.1"/>
    <property type="molecule type" value="Genomic_DNA"/>
</dbReference>
<keyword evidence="3" id="KW-0804">Transcription</keyword>
<dbReference type="GO" id="GO:2000036">
    <property type="term" value="P:regulation of stem cell population maintenance"/>
    <property type="evidence" value="ECO:0007669"/>
    <property type="project" value="UniProtKB-ARBA"/>
</dbReference>
<proteinExistence type="inferred from homology"/>
<accession>A0A443SD43</accession>
<dbReference type="Gene3D" id="2.30.30.1020">
    <property type="entry name" value="CCR4-NOT complex subunit 2/3/5, C-terminal domain"/>
    <property type="match status" value="1"/>
</dbReference>
<feature type="domain" description="NOT2/NOT3/NOT5 C-terminal" evidence="5">
    <location>
        <begin position="313"/>
        <end position="449"/>
    </location>
</feature>
<dbReference type="InterPro" id="IPR007282">
    <property type="entry name" value="NOT2/3/5_C"/>
</dbReference>
<dbReference type="GO" id="GO:0030015">
    <property type="term" value="C:CCR4-NOT core complex"/>
    <property type="evidence" value="ECO:0007669"/>
    <property type="project" value="InterPro"/>
</dbReference>
<organism evidence="6 7">
    <name type="scientific">Leptotrombidium deliense</name>
    <dbReference type="NCBI Taxonomy" id="299467"/>
    <lineage>
        <taxon>Eukaryota</taxon>
        <taxon>Metazoa</taxon>
        <taxon>Ecdysozoa</taxon>
        <taxon>Arthropoda</taxon>
        <taxon>Chelicerata</taxon>
        <taxon>Arachnida</taxon>
        <taxon>Acari</taxon>
        <taxon>Acariformes</taxon>
        <taxon>Trombidiformes</taxon>
        <taxon>Prostigmata</taxon>
        <taxon>Anystina</taxon>
        <taxon>Parasitengona</taxon>
        <taxon>Trombiculoidea</taxon>
        <taxon>Trombiculidae</taxon>
        <taxon>Leptotrombidium</taxon>
    </lineage>
</organism>
<protein>
    <recommendedName>
        <fullName evidence="5">NOT2/NOT3/NOT5 C-terminal domain-containing protein</fullName>
    </recommendedName>
</protein>
<name>A0A443SD43_9ACAR</name>
<evidence type="ECO:0000313" key="7">
    <source>
        <dbReference type="Proteomes" id="UP000288716"/>
    </source>
</evidence>
<dbReference type="Proteomes" id="UP000288716">
    <property type="component" value="Unassembled WGS sequence"/>
</dbReference>
<evidence type="ECO:0000256" key="4">
    <source>
        <dbReference type="SAM" id="MobiDB-lite"/>
    </source>
</evidence>
<dbReference type="STRING" id="299467.A0A443SD43"/>
<keyword evidence="2" id="KW-0805">Transcription regulation</keyword>
<gene>
    <name evidence="6" type="ORF">B4U80_07833</name>
</gene>
<feature type="region of interest" description="Disordered" evidence="4">
    <location>
        <begin position="198"/>
        <end position="221"/>
    </location>
</feature>
<feature type="compositionally biased region" description="Polar residues" evidence="4">
    <location>
        <begin position="31"/>
        <end position="49"/>
    </location>
</feature>
<sequence>MSSPSPGPNLTGVQAAAAAAGILGTGGPTRRVSTGFMSGLSTMGPSSSLPQNPPRPLTPPAQHSPNSFLTNLSARLLQSRMSTQYQNAIGRSGLNAVNTSDILELGSTNNLMANFRAMSGIHHNFGIPTMAGTGGPPSTLDLSEFPSLGGTSTTGSLLGSVGGSGRPAYVGMVKDVTPASSSSNEFTIHSEDFPALPGSNPNMHLNSGHENNTQNSVTGTGLSGILGSSAVGNELANSTSTGNSMKSIKRGIQTSKEGRVTNIPHGMVTDQFGMVGLLTFIRAAESDPNLVSLALGTDLTTLKLDLNSQENLYSTFPGPWSDQSLKTHEIDYPVPQEYLINHQIRDKLAPIKLGRYGDDTLFFLFYMFPNDMIQVAAASELYVLCLHVKSDLYVRDWRYHKDEKVWITRAPGMPPIEKTQTYERGTYYFFDAVNWRRIAKEFHLDYDRLENRPPSVAYNHLTNAAGIVPSGIVGL</sequence>
<evidence type="ECO:0000259" key="5">
    <source>
        <dbReference type="Pfam" id="PF04153"/>
    </source>
</evidence>
<feature type="compositionally biased region" description="Polar residues" evidence="4">
    <location>
        <begin position="199"/>
        <end position="215"/>
    </location>
</feature>
<evidence type="ECO:0000313" key="6">
    <source>
        <dbReference type="EMBL" id="RWS25452.1"/>
    </source>
</evidence>
<dbReference type="VEuPathDB" id="VectorBase:LDEU006589"/>
<dbReference type="OrthoDB" id="25391at2759"/>
<comment type="similarity">
    <text evidence="1">Belongs to the CNOT2/3/5 family.</text>
</comment>
<dbReference type="GO" id="GO:0006355">
    <property type="term" value="P:regulation of DNA-templated transcription"/>
    <property type="evidence" value="ECO:0007669"/>
    <property type="project" value="InterPro"/>
</dbReference>
<evidence type="ECO:0000256" key="3">
    <source>
        <dbReference type="ARBA" id="ARBA00023163"/>
    </source>
</evidence>
<dbReference type="InterPro" id="IPR040168">
    <property type="entry name" value="Not2/3/5"/>
</dbReference>
<evidence type="ECO:0000256" key="1">
    <source>
        <dbReference type="ARBA" id="ARBA00007682"/>
    </source>
</evidence>